<dbReference type="InterPro" id="IPR001394">
    <property type="entry name" value="Peptidase_C19_UCH"/>
</dbReference>
<keyword evidence="5 8" id="KW-0378">Hydrolase</keyword>
<reference evidence="9" key="1">
    <citation type="submission" date="2016-11" db="EMBL/GenBank/DDBJ databases">
        <authorList>
            <person name="Guldener U."/>
        </authorList>
    </citation>
    <scope>NUCLEOTIDE SEQUENCE [LARGE SCALE GENOMIC DNA]</scope>
</reference>
<dbReference type="SUPFAM" id="SSF54236">
    <property type="entry name" value="Ubiquitin-like"/>
    <property type="match status" value="1"/>
</dbReference>
<comment type="catalytic activity">
    <reaction evidence="1">
        <text>Thiol-dependent hydrolysis of ester, thioester, amide, peptide and isopeptide bonds formed by the C-terminal Gly of ubiquitin (a 76-residue protein attached to proteins as an intracellular targeting signal).</text>
        <dbReference type="EC" id="3.4.19.12"/>
    </reaction>
</comment>
<name>A0A1L0CVQ3_9ASCO</name>
<keyword evidence="3" id="KW-0645">Protease</keyword>
<dbReference type="SUPFAM" id="SSF54001">
    <property type="entry name" value="Cysteine proteinases"/>
    <property type="match status" value="1"/>
</dbReference>
<keyword evidence="6" id="KW-0788">Thiol protease</keyword>
<dbReference type="GO" id="GO:0004843">
    <property type="term" value="F:cysteine-type deubiquitinase activity"/>
    <property type="evidence" value="ECO:0007669"/>
    <property type="project" value="UniProtKB-EC"/>
</dbReference>
<dbReference type="Proteomes" id="UP000183365">
    <property type="component" value="Unassembled WGS sequence"/>
</dbReference>
<dbReference type="AlphaFoldDB" id="A0A1L0CVQ3"/>
<dbReference type="PANTHER" id="PTHR43982:SF1">
    <property type="entry name" value="UBIQUITIN CARBOXYL-TERMINAL HYDROLASE 14"/>
    <property type="match status" value="1"/>
</dbReference>
<dbReference type="VEuPathDB" id="FungiDB:HGUI_01079"/>
<keyword evidence="4" id="KW-0833">Ubl conjugation pathway</keyword>
<evidence type="ECO:0000313" key="9">
    <source>
        <dbReference type="Proteomes" id="UP000183365"/>
    </source>
</evidence>
<dbReference type="EMBL" id="FQNF01000013">
    <property type="protein sequence ID" value="SGZ38879.1"/>
    <property type="molecule type" value="Genomic_DNA"/>
</dbReference>
<sequence>MSLEFTIKHAGKMYPTVLEDGATGLDLRNKIEELLSIPSQRQRYLTKLGKLTDTCLVKDIIAPGSTVTLIGTATKDLIKKPTDAHIKELQNSLLSTNKKLKTSASDETKDLTFLDESNDNKKYNVGFKNGGNTCYLNSSIHALYQIESIRNAVLGFDTKNLSSADINIKLQAGLISELKNVFTQMSSTTLDKIYPLGFIIKLRETYPQFKEIDRARGIYKQQDAEEFFSLVLSSIDVCLPNATDCMKLDFLVKITDTNEPSDVTYNTTEDYKLRCHISIKTNFLIDGLENSMKEFLTKKSAITEADSKFKYESKITKLPTYLTVQFVRFFWKKETSVKSKILRKVAFPFELDVSTLLEETYQKDKVKIRDELRKILKDEEEALTKFKAENNVNRTPNGISKIEYQNLSITEKKEKWREEYEREKSIWDELKKKVLDAAPINENPSSVYELQSVIAHQGSNSESGHYQAFVRDPNDKESWLKYNDDKVTKVSKEKIEALAGGGEGDTALILIYKGLGL</sequence>
<dbReference type="InterPro" id="IPR038765">
    <property type="entry name" value="Papain-like_cys_pep_sf"/>
</dbReference>
<evidence type="ECO:0000256" key="1">
    <source>
        <dbReference type="ARBA" id="ARBA00000707"/>
    </source>
</evidence>
<dbReference type="GO" id="GO:0005838">
    <property type="term" value="C:proteasome regulatory particle"/>
    <property type="evidence" value="ECO:0007669"/>
    <property type="project" value="EnsemblFungi"/>
</dbReference>
<gene>
    <name evidence="8" type="ORF">HGUI_01079</name>
</gene>
<feature type="domain" description="USP" evidence="7">
    <location>
        <begin position="125"/>
        <end position="515"/>
    </location>
</feature>
<evidence type="ECO:0000256" key="6">
    <source>
        <dbReference type="ARBA" id="ARBA00022807"/>
    </source>
</evidence>
<proteinExistence type="predicted"/>
<keyword evidence="9" id="KW-1185">Reference proteome</keyword>
<dbReference type="PROSITE" id="PS50235">
    <property type="entry name" value="USP_3"/>
    <property type="match status" value="1"/>
</dbReference>
<accession>A0A1L0CVQ3</accession>
<dbReference type="Gene3D" id="3.90.70.10">
    <property type="entry name" value="Cysteine proteinases"/>
    <property type="match status" value="1"/>
</dbReference>
<dbReference type="InterPro" id="IPR018200">
    <property type="entry name" value="USP_CS"/>
</dbReference>
<dbReference type="GO" id="GO:0032434">
    <property type="term" value="P:regulation of proteasomal ubiquitin-dependent protein catabolic process"/>
    <property type="evidence" value="ECO:0007669"/>
    <property type="project" value="EnsemblFungi"/>
</dbReference>
<evidence type="ECO:0000256" key="4">
    <source>
        <dbReference type="ARBA" id="ARBA00022786"/>
    </source>
</evidence>
<protein>
    <recommendedName>
        <fullName evidence="2">ubiquitinyl hydrolase 1</fullName>
        <ecNumber evidence="2">3.4.19.12</ecNumber>
    </recommendedName>
</protein>
<dbReference type="OrthoDB" id="333239at2759"/>
<evidence type="ECO:0000313" key="8">
    <source>
        <dbReference type="EMBL" id="SGZ38879.1"/>
    </source>
</evidence>
<dbReference type="GO" id="GO:0016579">
    <property type="term" value="P:protein deubiquitination"/>
    <property type="evidence" value="ECO:0007669"/>
    <property type="project" value="EnsemblFungi"/>
</dbReference>
<organism evidence="8 9">
    <name type="scientific">Hanseniaspora guilliermondii</name>
    <dbReference type="NCBI Taxonomy" id="56406"/>
    <lineage>
        <taxon>Eukaryota</taxon>
        <taxon>Fungi</taxon>
        <taxon>Dikarya</taxon>
        <taxon>Ascomycota</taxon>
        <taxon>Saccharomycotina</taxon>
        <taxon>Saccharomycetes</taxon>
        <taxon>Saccharomycodales</taxon>
        <taxon>Saccharomycodaceae</taxon>
        <taxon>Hanseniaspora</taxon>
    </lineage>
</organism>
<evidence type="ECO:0000256" key="3">
    <source>
        <dbReference type="ARBA" id="ARBA00022670"/>
    </source>
</evidence>
<dbReference type="GO" id="GO:0072671">
    <property type="term" value="P:mitochondria-associated ubiquitin-dependent protein catabolic process"/>
    <property type="evidence" value="ECO:0007669"/>
    <property type="project" value="EnsemblFungi"/>
</dbReference>
<dbReference type="CDD" id="cd17039">
    <property type="entry name" value="Ubl_ubiquitin_like"/>
    <property type="match status" value="1"/>
</dbReference>
<dbReference type="PANTHER" id="PTHR43982">
    <property type="entry name" value="UBIQUITIN CARBOXYL-TERMINAL HYDROLASE"/>
    <property type="match status" value="1"/>
</dbReference>
<dbReference type="GO" id="GO:0070628">
    <property type="term" value="F:proteasome binding"/>
    <property type="evidence" value="ECO:0007669"/>
    <property type="project" value="TreeGrafter"/>
</dbReference>
<dbReference type="Gene3D" id="3.10.20.90">
    <property type="entry name" value="Phosphatidylinositol 3-kinase Catalytic Subunit, Chain A, domain 1"/>
    <property type="match status" value="1"/>
</dbReference>
<evidence type="ECO:0000259" key="7">
    <source>
        <dbReference type="PROSITE" id="PS50235"/>
    </source>
</evidence>
<dbReference type="InterPro" id="IPR029071">
    <property type="entry name" value="Ubiquitin-like_domsf"/>
</dbReference>
<dbReference type="Pfam" id="PF00443">
    <property type="entry name" value="UCH"/>
    <property type="match status" value="1"/>
</dbReference>
<evidence type="ECO:0000256" key="2">
    <source>
        <dbReference type="ARBA" id="ARBA00012759"/>
    </source>
</evidence>
<dbReference type="PROSITE" id="PS00973">
    <property type="entry name" value="USP_2"/>
    <property type="match status" value="1"/>
</dbReference>
<dbReference type="InterPro" id="IPR044635">
    <property type="entry name" value="UBP14-like"/>
</dbReference>
<dbReference type="GO" id="GO:1901799">
    <property type="term" value="P:negative regulation of proteasomal protein catabolic process"/>
    <property type="evidence" value="ECO:0007669"/>
    <property type="project" value="EnsemblFungi"/>
</dbReference>
<dbReference type="InterPro" id="IPR028889">
    <property type="entry name" value="USP"/>
</dbReference>
<dbReference type="EC" id="3.4.19.12" evidence="2"/>
<evidence type="ECO:0000256" key="5">
    <source>
        <dbReference type="ARBA" id="ARBA00022801"/>
    </source>
</evidence>